<evidence type="ECO:0000256" key="2">
    <source>
        <dbReference type="SAM" id="SignalP"/>
    </source>
</evidence>
<evidence type="ECO:0000313" key="4">
    <source>
        <dbReference type="Proteomes" id="UP000430120"/>
    </source>
</evidence>
<accession>A0A643FDG2</accession>
<feature type="region of interest" description="Disordered" evidence="1">
    <location>
        <begin position="20"/>
        <end position="40"/>
    </location>
</feature>
<dbReference type="Proteomes" id="UP000430120">
    <property type="component" value="Unassembled WGS sequence"/>
</dbReference>
<dbReference type="OrthoDB" id="9153348at2"/>
<gene>
    <name evidence="3" type="ORF">F7Q92_07300</name>
</gene>
<comment type="caution">
    <text evidence="3">The sequence shown here is derived from an EMBL/GenBank/DDBJ whole genome shotgun (WGS) entry which is preliminary data.</text>
</comment>
<proteinExistence type="predicted"/>
<reference evidence="3 4" key="1">
    <citation type="submission" date="2019-09" db="EMBL/GenBank/DDBJ databases">
        <title>Draft genome sequences of 48 bacterial type strains from the CCUG.</title>
        <authorList>
            <person name="Tunovic T."/>
            <person name="Pineiro-Iglesias B."/>
            <person name="Unosson C."/>
            <person name="Inganas E."/>
            <person name="Ohlen M."/>
            <person name="Cardew S."/>
            <person name="Jensie-Markopoulos S."/>
            <person name="Salva-Serra F."/>
            <person name="Jaen-Luchoro D."/>
            <person name="Karlsson R."/>
            <person name="Svensson-Stadler L."/>
            <person name="Chun J."/>
            <person name="Moore E."/>
        </authorList>
    </citation>
    <scope>NUCLEOTIDE SEQUENCE [LARGE SCALE GENOMIC DNA]</scope>
    <source>
        <strain evidence="3 4">CCUG 30977</strain>
    </source>
</reference>
<feature type="chain" id="PRO_5024910763" description="TonB C-terminal domain-containing protein" evidence="2">
    <location>
        <begin position="20"/>
        <end position="151"/>
    </location>
</feature>
<evidence type="ECO:0008006" key="5">
    <source>
        <dbReference type="Google" id="ProtNLM"/>
    </source>
</evidence>
<organism evidence="3 4">
    <name type="scientific">Ideonella dechloratans</name>
    <dbReference type="NCBI Taxonomy" id="36863"/>
    <lineage>
        <taxon>Bacteria</taxon>
        <taxon>Pseudomonadati</taxon>
        <taxon>Pseudomonadota</taxon>
        <taxon>Betaproteobacteria</taxon>
        <taxon>Burkholderiales</taxon>
        <taxon>Sphaerotilaceae</taxon>
        <taxon>Ideonella</taxon>
    </lineage>
</organism>
<sequence length="151" mass="16393">MAWSTTALAVLLASCGAPAPQPPGPGAAPSRPAAPVTAAPQAPARNWAEYQVRAAQRMVAANPGRTYMGPVEEPLLAIPVLEIELKADGEIARISVKREPRQAKDTIQLAIDAVRRGAPYGDVRQLPKPWKFTEVFLFNDDRQFKPRTLDD</sequence>
<protein>
    <recommendedName>
        <fullName evidence="5">TonB C-terminal domain-containing protein</fullName>
    </recommendedName>
</protein>
<evidence type="ECO:0000313" key="3">
    <source>
        <dbReference type="EMBL" id="KAB0583553.1"/>
    </source>
</evidence>
<keyword evidence="2" id="KW-0732">Signal</keyword>
<dbReference type="AlphaFoldDB" id="A0A643FDG2"/>
<feature type="compositionally biased region" description="Low complexity" evidence="1">
    <location>
        <begin position="27"/>
        <end position="40"/>
    </location>
</feature>
<keyword evidence="4" id="KW-1185">Reference proteome</keyword>
<feature type="signal peptide" evidence="2">
    <location>
        <begin position="1"/>
        <end position="19"/>
    </location>
</feature>
<evidence type="ECO:0000256" key="1">
    <source>
        <dbReference type="SAM" id="MobiDB-lite"/>
    </source>
</evidence>
<dbReference type="EMBL" id="VZPB01000013">
    <property type="protein sequence ID" value="KAB0583553.1"/>
    <property type="molecule type" value="Genomic_DNA"/>
</dbReference>
<name>A0A643FDG2_IDEDE</name>